<proteinExistence type="predicted"/>
<dbReference type="InterPro" id="IPR036291">
    <property type="entry name" value="NAD(P)-bd_dom_sf"/>
</dbReference>
<dbReference type="InterPro" id="IPR016040">
    <property type="entry name" value="NAD(P)-bd_dom"/>
</dbReference>
<protein>
    <recommendedName>
        <fullName evidence="1">NAD(P)-binding domain-containing protein</fullName>
    </recommendedName>
</protein>
<dbReference type="Proteomes" id="UP000241462">
    <property type="component" value="Unassembled WGS sequence"/>
</dbReference>
<dbReference type="OrthoDB" id="2130169at2759"/>
<dbReference type="PANTHER" id="PTHR48079:SF6">
    <property type="entry name" value="NAD(P)-BINDING DOMAIN-CONTAINING PROTEIN-RELATED"/>
    <property type="match status" value="1"/>
</dbReference>
<dbReference type="Gene3D" id="3.40.50.720">
    <property type="entry name" value="NAD(P)-binding Rossmann-like Domain"/>
    <property type="match status" value="1"/>
</dbReference>
<evidence type="ECO:0000259" key="1">
    <source>
        <dbReference type="Pfam" id="PF13460"/>
    </source>
</evidence>
<dbReference type="AlphaFoldDB" id="A0A2T2ZSG7"/>
<organism evidence="2 3">
    <name type="scientific">Coniella lustricola</name>
    <dbReference type="NCBI Taxonomy" id="2025994"/>
    <lineage>
        <taxon>Eukaryota</taxon>
        <taxon>Fungi</taxon>
        <taxon>Dikarya</taxon>
        <taxon>Ascomycota</taxon>
        <taxon>Pezizomycotina</taxon>
        <taxon>Sordariomycetes</taxon>
        <taxon>Sordariomycetidae</taxon>
        <taxon>Diaporthales</taxon>
        <taxon>Schizoparmaceae</taxon>
        <taxon>Coniella</taxon>
    </lineage>
</organism>
<dbReference type="PANTHER" id="PTHR48079">
    <property type="entry name" value="PROTEIN YEEZ"/>
    <property type="match status" value="1"/>
</dbReference>
<dbReference type="InParanoid" id="A0A2T2ZSG7"/>
<sequence>MAQKTLFLIGPGLVGGSLLVKLKQVRPDLALHALTRRDDQAAELRSIGVTPIRGTVTDTALIKDWVAKADIVLHCASADDADGTSAILEALLARPHDHPRRAIYIQLSGNDELVHSAKGLGGRSIAERTLSDLHLSDAQLEQRIQPDAYHRHVDGKLRRELANPAAEKAHNVVTCIMMPPLIYGVGAEPWRKISIQTPMLAGYMMDKGLATLPEGHDGAWNCVWVHDLVEQYVLTIQHLETVEPGDETRTHYVFPAEAQPFSWKEHFDAVAGEIKRLGHPAAAKNGGKPIVLQSEDEFREFVGGKDNGYSECFGYLVWSKENSYTSPE</sequence>
<dbReference type="InterPro" id="IPR051783">
    <property type="entry name" value="NAD(P)-dependent_oxidoreduct"/>
</dbReference>
<dbReference type="GO" id="GO:0004029">
    <property type="term" value="F:aldehyde dehydrogenase (NAD+) activity"/>
    <property type="evidence" value="ECO:0007669"/>
    <property type="project" value="TreeGrafter"/>
</dbReference>
<keyword evidence="3" id="KW-1185">Reference proteome</keyword>
<name>A0A2T2ZSG7_9PEZI</name>
<evidence type="ECO:0000313" key="3">
    <source>
        <dbReference type="Proteomes" id="UP000241462"/>
    </source>
</evidence>
<dbReference type="SUPFAM" id="SSF51735">
    <property type="entry name" value="NAD(P)-binding Rossmann-fold domains"/>
    <property type="match status" value="1"/>
</dbReference>
<evidence type="ECO:0000313" key="2">
    <source>
        <dbReference type="EMBL" id="PSR75142.1"/>
    </source>
</evidence>
<dbReference type="STRING" id="2025994.A0A2T2ZSG7"/>
<accession>A0A2T2ZSG7</accession>
<dbReference type="EMBL" id="KZ678795">
    <property type="protein sequence ID" value="PSR75142.1"/>
    <property type="molecule type" value="Genomic_DNA"/>
</dbReference>
<gene>
    <name evidence="2" type="ORF">BD289DRAFT_448068</name>
</gene>
<feature type="domain" description="NAD(P)-binding" evidence="1">
    <location>
        <begin position="12"/>
        <end position="116"/>
    </location>
</feature>
<reference evidence="2 3" key="1">
    <citation type="journal article" date="2018" name="Mycol. Prog.">
        <title>Coniella lustricola, a new species from submerged detritus.</title>
        <authorList>
            <person name="Raudabaugh D.B."/>
            <person name="Iturriaga T."/>
            <person name="Carver A."/>
            <person name="Mondo S."/>
            <person name="Pangilinan J."/>
            <person name="Lipzen A."/>
            <person name="He G."/>
            <person name="Amirebrahimi M."/>
            <person name="Grigoriev I.V."/>
            <person name="Miller A.N."/>
        </authorList>
    </citation>
    <scope>NUCLEOTIDE SEQUENCE [LARGE SCALE GENOMIC DNA]</scope>
    <source>
        <strain evidence="2 3">B22-T-1</strain>
    </source>
</reference>
<dbReference type="GO" id="GO:0005737">
    <property type="term" value="C:cytoplasm"/>
    <property type="evidence" value="ECO:0007669"/>
    <property type="project" value="TreeGrafter"/>
</dbReference>
<dbReference type="Pfam" id="PF13460">
    <property type="entry name" value="NAD_binding_10"/>
    <property type="match status" value="1"/>
</dbReference>